<evidence type="ECO:0000313" key="7">
    <source>
        <dbReference type="Proteomes" id="UP000095255"/>
    </source>
</evidence>
<comment type="caution">
    <text evidence="6">The sequence shown here is derived from an EMBL/GenBank/DDBJ whole genome shotgun (WGS) entry which is preliminary data.</text>
</comment>
<dbReference type="PANTHER" id="PTHR30244">
    <property type="entry name" value="TRANSAMINASE"/>
    <property type="match status" value="1"/>
</dbReference>
<dbReference type="GO" id="GO:0008483">
    <property type="term" value="F:transaminase activity"/>
    <property type="evidence" value="ECO:0007669"/>
    <property type="project" value="TreeGrafter"/>
</dbReference>
<evidence type="ECO:0000256" key="2">
    <source>
        <dbReference type="ARBA" id="ARBA00037999"/>
    </source>
</evidence>
<name>A0A1E5L9K6_9FIRM</name>
<keyword evidence="1 4" id="KW-0663">Pyridoxal phosphate</keyword>
<evidence type="ECO:0008006" key="8">
    <source>
        <dbReference type="Google" id="ProtNLM"/>
    </source>
</evidence>
<organism evidence="6 7">
    <name type="scientific">Desulfuribacillus stibiiarsenatis</name>
    <dbReference type="NCBI Taxonomy" id="1390249"/>
    <lineage>
        <taxon>Bacteria</taxon>
        <taxon>Bacillati</taxon>
        <taxon>Bacillota</taxon>
        <taxon>Desulfuribacillia</taxon>
        <taxon>Desulfuribacillales</taxon>
        <taxon>Desulfuribacillaceae</taxon>
        <taxon>Desulfuribacillus</taxon>
    </lineage>
</organism>
<comment type="similarity">
    <text evidence="2 5">Belongs to the DegT/DnrJ/EryC1 family.</text>
</comment>
<dbReference type="CDD" id="cd00616">
    <property type="entry name" value="AHBA_syn"/>
    <property type="match status" value="1"/>
</dbReference>
<evidence type="ECO:0000256" key="4">
    <source>
        <dbReference type="PIRSR" id="PIRSR000390-2"/>
    </source>
</evidence>
<keyword evidence="7" id="KW-1185">Reference proteome</keyword>
<dbReference type="Proteomes" id="UP000095255">
    <property type="component" value="Unassembled WGS sequence"/>
</dbReference>
<dbReference type="AlphaFoldDB" id="A0A1E5L9K6"/>
<dbReference type="PANTHER" id="PTHR30244:SF9">
    <property type="entry name" value="PROTEIN RV3402C"/>
    <property type="match status" value="1"/>
</dbReference>
<evidence type="ECO:0000313" key="6">
    <source>
        <dbReference type="EMBL" id="OEH86738.1"/>
    </source>
</evidence>
<dbReference type="Gene3D" id="3.40.640.10">
    <property type="entry name" value="Type I PLP-dependent aspartate aminotransferase-like (Major domain)"/>
    <property type="match status" value="1"/>
</dbReference>
<accession>A0A1E5L9K6</accession>
<dbReference type="EMBL" id="MJAT01000001">
    <property type="protein sequence ID" value="OEH86738.1"/>
    <property type="molecule type" value="Genomic_DNA"/>
</dbReference>
<dbReference type="Pfam" id="PF01041">
    <property type="entry name" value="DegT_DnrJ_EryC1"/>
    <property type="match status" value="1"/>
</dbReference>
<dbReference type="InterPro" id="IPR015424">
    <property type="entry name" value="PyrdxlP-dep_Trfase"/>
</dbReference>
<proteinExistence type="inferred from homology"/>
<dbReference type="SUPFAM" id="SSF53383">
    <property type="entry name" value="PLP-dependent transferases"/>
    <property type="match status" value="1"/>
</dbReference>
<dbReference type="PIRSF" id="PIRSF000390">
    <property type="entry name" value="PLP_StrS"/>
    <property type="match status" value="1"/>
</dbReference>
<sequence length="368" mass="41781">MSHSDEKLFVTKAFLPPIEEYIQYLQRIWTTNQLTNNGPLLQELEDKLKHYLGVKHCFVVSNGTLALQLSIRALQLTGEIITTPFSFVATSSSIVWEQCTPKFVDLEQDQIHVNIGQIKSAINKNTSAILLTHVYGQPCDVYALEELAKEHNLKIIYDAAHAFGVKFKGKSLLTFGDISTLSFHATKLFHTVEGGALLTENDEVAQRISCLRNFGILDAENFGGIGINAKNSEFHAAMGLCIFPYLDTIIQLRREKYTFYCSLLKKYQHRIHIPIPREGTESNYAYFPIILESERLLLDLIQAFHNHNIYPRRYFHPSLNKLSFLSNSCSLPSAEDVASKVLCLPFHAEITYDEILRVDQIIEDVIGK</sequence>
<feature type="active site" description="Proton acceptor" evidence="3">
    <location>
        <position position="187"/>
    </location>
</feature>
<dbReference type="InterPro" id="IPR015421">
    <property type="entry name" value="PyrdxlP-dep_Trfase_major"/>
</dbReference>
<evidence type="ECO:0000256" key="3">
    <source>
        <dbReference type="PIRSR" id="PIRSR000390-1"/>
    </source>
</evidence>
<dbReference type="GO" id="GO:0000271">
    <property type="term" value="P:polysaccharide biosynthetic process"/>
    <property type="evidence" value="ECO:0007669"/>
    <property type="project" value="TreeGrafter"/>
</dbReference>
<evidence type="ECO:0000256" key="5">
    <source>
        <dbReference type="RuleBase" id="RU004508"/>
    </source>
</evidence>
<dbReference type="RefSeq" id="WP_069700615.1">
    <property type="nucleotide sequence ID" value="NZ_MJAT01000001.1"/>
</dbReference>
<dbReference type="GO" id="GO:0030170">
    <property type="term" value="F:pyridoxal phosphate binding"/>
    <property type="evidence" value="ECO:0007669"/>
    <property type="project" value="TreeGrafter"/>
</dbReference>
<gene>
    <name evidence="6" type="ORF">BHU72_00225</name>
</gene>
<dbReference type="InterPro" id="IPR000653">
    <property type="entry name" value="DegT/StrS_aminotransferase"/>
</dbReference>
<evidence type="ECO:0000256" key="1">
    <source>
        <dbReference type="ARBA" id="ARBA00022898"/>
    </source>
</evidence>
<dbReference type="STRING" id="1390249.BHU72_00225"/>
<reference evidence="6 7" key="1">
    <citation type="submission" date="2016-09" db="EMBL/GenBank/DDBJ databases">
        <title>Desulfuribacillus arsenicus sp. nov., an obligately anaerobic, dissimilatory arsenic- and antimonate-reducing bacterium isolated from anoxic sediments.</title>
        <authorList>
            <person name="Abin C.A."/>
            <person name="Hollibaugh J.T."/>
        </authorList>
    </citation>
    <scope>NUCLEOTIDE SEQUENCE [LARGE SCALE GENOMIC DNA]</scope>
    <source>
        <strain evidence="6 7">MLFW-2</strain>
    </source>
</reference>
<feature type="modified residue" description="N6-(pyridoxal phosphate)lysine" evidence="4">
    <location>
        <position position="187"/>
    </location>
</feature>
<dbReference type="OrthoDB" id="9810913at2"/>
<protein>
    <recommendedName>
        <fullName evidence="8">Aminotransferase DegT</fullName>
    </recommendedName>
</protein>